<sequence length="137" mass="14872">MVLAAGGHLDPFAPQTPYAAWEALYKVGFKGMGLPVILTSCGALALYLMLDQAWLLLVACFYLLGLLVASTVAFWLCLLRTYGGGGERRRENSSSGESIIDGLAYLYSRLLYEYAARFLADADAGMQQLDTDSSSLE</sequence>
<dbReference type="Pfam" id="PF24095">
    <property type="entry name" value="DUF7378"/>
    <property type="match status" value="1"/>
</dbReference>
<dbReference type="EMBL" id="CAJGYO010000003">
    <property type="protein sequence ID" value="CAD6221738.1"/>
    <property type="molecule type" value="Genomic_DNA"/>
</dbReference>
<reference evidence="3" key="1">
    <citation type="submission" date="2020-10" db="EMBL/GenBank/DDBJ databases">
        <authorList>
            <person name="Han B."/>
            <person name="Lu T."/>
            <person name="Zhao Q."/>
            <person name="Huang X."/>
            <person name="Zhao Y."/>
        </authorList>
    </citation>
    <scope>NUCLEOTIDE SEQUENCE</scope>
</reference>
<feature type="transmembrane region" description="Helical" evidence="1">
    <location>
        <begin position="32"/>
        <end position="50"/>
    </location>
</feature>
<evidence type="ECO:0000256" key="1">
    <source>
        <dbReference type="SAM" id="Phobius"/>
    </source>
</evidence>
<feature type="domain" description="DUF7378" evidence="2">
    <location>
        <begin position="2"/>
        <end position="84"/>
    </location>
</feature>
<keyword evidence="4" id="KW-1185">Reference proteome</keyword>
<name>A0A811NIK8_9POAL</name>
<feature type="transmembrane region" description="Helical" evidence="1">
    <location>
        <begin position="56"/>
        <end position="79"/>
    </location>
</feature>
<gene>
    <name evidence="3" type="ORF">NCGR_LOCUS14964</name>
</gene>
<comment type="caution">
    <text evidence="3">The sequence shown here is derived from an EMBL/GenBank/DDBJ whole genome shotgun (WGS) entry which is preliminary data.</text>
</comment>
<accession>A0A811NIK8</accession>
<evidence type="ECO:0000313" key="3">
    <source>
        <dbReference type="EMBL" id="CAD6221738.1"/>
    </source>
</evidence>
<keyword evidence="1" id="KW-0812">Transmembrane</keyword>
<dbReference type="Proteomes" id="UP000604825">
    <property type="component" value="Unassembled WGS sequence"/>
</dbReference>
<protein>
    <recommendedName>
        <fullName evidence="2">DUF7378 domain-containing protein</fullName>
    </recommendedName>
</protein>
<proteinExistence type="predicted"/>
<dbReference type="OrthoDB" id="594103at2759"/>
<evidence type="ECO:0000313" key="4">
    <source>
        <dbReference type="Proteomes" id="UP000604825"/>
    </source>
</evidence>
<organism evidence="3 4">
    <name type="scientific">Miscanthus lutarioriparius</name>
    <dbReference type="NCBI Taxonomy" id="422564"/>
    <lineage>
        <taxon>Eukaryota</taxon>
        <taxon>Viridiplantae</taxon>
        <taxon>Streptophyta</taxon>
        <taxon>Embryophyta</taxon>
        <taxon>Tracheophyta</taxon>
        <taxon>Spermatophyta</taxon>
        <taxon>Magnoliopsida</taxon>
        <taxon>Liliopsida</taxon>
        <taxon>Poales</taxon>
        <taxon>Poaceae</taxon>
        <taxon>PACMAD clade</taxon>
        <taxon>Panicoideae</taxon>
        <taxon>Andropogonodae</taxon>
        <taxon>Andropogoneae</taxon>
        <taxon>Saccharinae</taxon>
        <taxon>Miscanthus</taxon>
    </lineage>
</organism>
<dbReference type="AlphaFoldDB" id="A0A811NIK8"/>
<dbReference type="InterPro" id="IPR055802">
    <property type="entry name" value="DUF7378"/>
</dbReference>
<keyword evidence="1" id="KW-1133">Transmembrane helix</keyword>
<evidence type="ECO:0000259" key="2">
    <source>
        <dbReference type="Pfam" id="PF24095"/>
    </source>
</evidence>
<keyword evidence="1" id="KW-0472">Membrane</keyword>